<evidence type="ECO:0000313" key="2">
    <source>
        <dbReference type="EMBL" id="GAA4782320.1"/>
    </source>
</evidence>
<evidence type="ECO:0008006" key="4">
    <source>
        <dbReference type="Google" id="ProtNLM"/>
    </source>
</evidence>
<feature type="transmembrane region" description="Helical" evidence="1">
    <location>
        <begin position="21"/>
        <end position="44"/>
    </location>
</feature>
<keyword evidence="1" id="KW-0812">Transmembrane</keyword>
<proteinExistence type="predicted"/>
<feature type="transmembrane region" description="Helical" evidence="1">
    <location>
        <begin position="94"/>
        <end position="119"/>
    </location>
</feature>
<feature type="transmembrane region" description="Helical" evidence="1">
    <location>
        <begin position="168"/>
        <end position="188"/>
    </location>
</feature>
<reference evidence="3" key="1">
    <citation type="journal article" date="2019" name="Int. J. Syst. Evol. Microbiol.">
        <title>The Global Catalogue of Microorganisms (GCM) 10K type strain sequencing project: providing services to taxonomists for standard genome sequencing and annotation.</title>
        <authorList>
            <consortium name="The Broad Institute Genomics Platform"/>
            <consortium name="The Broad Institute Genome Sequencing Center for Infectious Disease"/>
            <person name="Wu L."/>
            <person name="Ma J."/>
        </authorList>
    </citation>
    <scope>NUCLEOTIDE SEQUENCE [LARGE SCALE GENOMIC DNA]</scope>
    <source>
        <strain evidence="3">JCM 18081</strain>
    </source>
</reference>
<protein>
    <recommendedName>
        <fullName evidence="4">CPBP family intramembrane metalloprotease</fullName>
    </recommendedName>
</protein>
<evidence type="ECO:0000256" key="1">
    <source>
        <dbReference type="SAM" id="Phobius"/>
    </source>
</evidence>
<organism evidence="2 3">
    <name type="scientific">Streptomyces ziwulingensis</name>
    <dbReference type="NCBI Taxonomy" id="1045501"/>
    <lineage>
        <taxon>Bacteria</taxon>
        <taxon>Bacillati</taxon>
        <taxon>Actinomycetota</taxon>
        <taxon>Actinomycetes</taxon>
        <taxon>Kitasatosporales</taxon>
        <taxon>Streptomycetaceae</taxon>
        <taxon>Streptomyces</taxon>
    </lineage>
</organism>
<comment type="caution">
    <text evidence="2">The sequence shown here is derived from an EMBL/GenBank/DDBJ whole genome shotgun (WGS) entry which is preliminary data.</text>
</comment>
<evidence type="ECO:0000313" key="3">
    <source>
        <dbReference type="Proteomes" id="UP001501265"/>
    </source>
</evidence>
<feature type="transmembrane region" description="Helical" evidence="1">
    <location>
        <begin position="258"/>
        <end position="281"/>
    </location>
</feature>
<accession>A0ABP9AK46</accession>
<gene>
    <name evidence="2" type="ORF">GCM10023220_01120</name>
</gene>
<name>A0ABP9AK46_9ACTN</name>
<dbReference type="RefSeq" id="WP_345616697.1">
    <property type="nucleotide sequence ID" value="NZ_BAABIG010000001.1"/>
</dbReference>
<dbReference type="EMBL" id="BAABIG010000001">
    <property type="protein sequence ID" value="GAA4782320.1"/>
    <property type="molecule type" value="Genomic_DNA"/>
</dbReference>
<keyword evidence="1" id="KW-0472">Membrane</keyword>
<dbReference type="Proteomes" id="UP001501265">
    <property type="component" value="Unassembled WGS sequence"/>
</dbReference>
<feature type="transmembrane region" description="Helical" evidence="1">
    <location>
        <begin position="64"/>
        <end position="82"/>
    </location>
</feature>
<feature type="transmembrane region" description="Helical" evidence="1">
    <location>
        <begin position="215"/>
        <end position="237"/>
    </location>
</feature>
<keyword evidence="1" id="KW-1133">Transmembrane helix</keyword>
<sequence>MRTSTPSPLPDAGSRAPLLGGPAASAGMLLVLSGGPTVTLAVLTSGTVFGGLHWSPTILHLHEYLWAAAAALQMLWLTRLLHTRLSAPHHTPGHRVAAVTGLVCVGALVLGGPVLHLTFSGPADLLVRSVLLAWLACEVCWRHGIPLSAPAEAADPFTRWHTLWEQTLLVMSYCCAGVAPVFIAVHALRWTEADRLPVMQTDQATALGVSGSIELLLALPWTIVLEGVVIGTVSMLLHAAGRPAWQIYPAIGIPEVVFHAYFGLPAVLMALYAVLCARFYLRHHRLAPLLLGHAVFDLPGALTATHSLAEKLPYMAAVGIALFAIDRWFDTHAERRLPPAV</sequence>
<keyword evidence="3" id="KW-1185">Reference proteome</keyword>